<accession>A0A0H4TDF6</accession>
<dbReference type="GO" id="GO:0046933">
    <property type="term" value="F:proton-transporting ATP synthase activity, rotational mechanism"/>
    <property type="evidence" value="ECO:0007669"/>
    <property type="project" value="UniProtKB-UniRule"/>
</dbReference>
<dbReference type="CDD" id="cd00310">
    <property type="entry name" value="ATP-synt_Fo_a_6"/>
    <property type="match status" value="1"/>
</dbReference>
<evidence type="ECO:0000256" key="1">
    <source>
        <dbReference type="ARBA" id="ARBA00004141"/>
    </source>
</evidence>
<organism evidence="13">
    <name type="scientific">uncultured Chloroflexi bacterium Rifle_16ft_4_minimus_640</name>
    <dbReference type="NCBI Taxonomy" id="1665080"/>
    <lineage>
        <taxon>Bacteria</taxon>
        <taxon>Bacillati</taxon>
        <taxon>Chloroflexota</taxon>
        <taxon>environmental samples</taxon>
    </lineage>
</organism>
<evidence type="ECO:0000256" key="11">
    <source>
        <dbReference type="HAMAP-Rule" id="MF_01393"/>
    </source>
</evidence>
<feature type="transmembrane region" description="Helical" evidence="11">
    <location>
        <begin position="59"/>
        <end position="80"/>
    </location>
</feature>
<evidence type="ECO:0000256" key="12">
    <source>
        <dbReference type="RuleBase" id="RU000483"/>
    </source>
</evidence>
<keyword evidence="13" id="KW-0378">Hydrolase</keyword>
<gene>
    <name evidence="11 13" type="primary">atpB</name>
</gene>
<feature type="transmembrane region" description="Helical" evidence="11">
    <location>
        <begin position="192"/>
        <end position="211"/>
    </location>
</feature>
<dbReference type="PANTHER" id="PTHR42823:SF3">
    <property type="entry name" value="ATP SYNTHASE SUBUNIT A, CHLOROPLASTIC"/>
    <property type="match status" value="1"/>
</dbReference>
<feature type="transmembrane region" description="Helical" evidence="11">
    <location>
        <begin position="232"/>
        <end position="254"/>
    </location>
</feature>
<keyword evidence="11" id="KW-1003">Cell membrane</keyword>
<dbReference type="SUPFAM" id="SSF81336">
    <property type="entry name" value="F1F0 ATP synthase subunit A"/>
    <property type="match status" value="1"/>
</dbReference>
<keyword evidence="4 11" id="KW-0138">CF(0)</keyword>
<dbReference type="InterPro" id="IPR045082">
    <property type="entry name" value="ATP_syn_F0_a_bact/chloroplast"/>
</dbReference>
<evidence type="ECO:0000256" key="3">
    <source>
        <dbReference type="ARBA" id="ARBA00022448"/>
    </source>
</evidence>
<evidence type="ECO:0000256" key="10">
    <source>
        <dbReference type="ARBA" id="ARBA00023310"/>
    </source>
</evidence>
<dbReference type="InterPro" id="IPR000568">
    <property type="entry name" value="ATP_synth_F0_asu"/>
</dbReference>
<keyword evidence="5 11" id="KW-0812">Transmembrane</keyword>
<dbReference type="Pfam" id="PF00119">
    <property type="entry name" value="ATP-synt_A"/>
    <property type="match status" value="1"/>
</dbReference>
<feature type="transmembrane region" description="Helical" evidence="11">
    <location>
        <begin position="120"/>
        <end position="140"/>
    </location>
</feature>
<comment type="similarity">
    <text evidence="2 11 12">Belongs to the ATPase A chain family.</text>
</comment>
<comment type="function">
    <text evidence="11 12">Key component of the proton channel; it plays a direct role in the translocation of protons across the membrane.</text>
</comment>
<dbReference type="InterPro" id="IPR023011">
    <property type="entry name" value="ATP_synth_F0_asu_AS"/>
</dbReference>
<keyword evidence="7 11" id="KW-1133">Transmembrane helix</keyword>
<sequence length="323" mass="35900">METTRKWRWGVNRWIVLGFIIFSIIAVNIATPVQPHIQVAPERITEGTLNLGPLGEVPFLNTFPTLLIVDLVIILLALAVRQAVKKGDLIPRGIAGAMESLIEVIYNLTESAAGKWTKQIFPWFATIMLVVLVTNMVKLLPGFETIGVMHHAEGEGHLISGLGGNWYTLLPDKVEGEGYVLTPFLRALSTDLNFTVALALISVVMTQVIGIRAQGPRYFSKFLNFTTMFKKPFFGFMDFLVGLLETISEFAKILSFAFRLFGNMFAGFVLMALISAMIPIFVPSMITMFEFFIGLIQAFVFGMLTMVFMAQATQGHGGEEEHH</sequence>
<name>A0A0H4TDF6_9CHLR</name>
<dbReference type="PROSITE" id="PS00449">
    <property type="entry name" value="ATPASE_A"/>
    <property type="match status" value="1"/>
</dbReference>
<evidence type="ECO:0000256" key="7">
    <source>
        <dbReference type="ARBA" id="ARBA00022989"/>
    </source>
</evidence>
<evidence type="ECO:0000313" key="13">
    <source>
        <dbReference type="EMBL" id="AKQ04577.1"/>
    </source>
</evidence>
<dbReference type="GO" id="GO:0005886">
    <property type="term" value="C:plasma membrane"/>
    <property type="evidence" value="ECO:0007669"/>
    <property type="project" value="UniProtKB-SubCell"/>
</dbReference>
<evidence type="ECO:0000256" key="6">
    <source>
        <dbReference type="ARBA" id="ARBA00022781"/>
    </source>
</evidence>
<dbReference type="NCBIfam" id="TIGR01131">
    <property type="entry name" value="ATP_synt_6_or_A"/>
    <property type="match status" value="1"/>
</dbReference>
<evidence type="ECO:0000256" key="5">
    <source>
        <dbReference type="ARBA" id="ARBA00022692"/>
    </source>
</evidence>
<dbReference type="PANTHER" id="PTHR42823">
    <property type="entry name" value="ATP SYNTHASE SUBUNIT A, CHLOROPLASTIC"/>
    <property type="match status" value="1"/>
</dbReference>
<dbReference type="Gene3D" id="1.20.120.220">
    <property type="entry name" value="ATP synthase, F0 complex, subunit A"/>
    <property type="match status" value="1"/>
</dbReference>
<evidence type="ECO:0000256" key="4">
    <source>
        <dbReference type="ARBA" id="ARBA00022547"/>
    </source>
</evidence>
<feature type="transmembrane region" description="Helical" evidence="11">
    <location>
        <begin position="289"/>
        <end position="310"/>
    </location>
</feature>
<keyword evidence="3 11" id="KW-0813">Transport</keyword>
<dbReference type="EMBL" id="KT007045">
    <property type="protein sequence ID" value="AKQ04577.1"/>
    <property type="molecule type" value="Genomic_DNA"/>
</dbReference>
<reference evidence="13" key="1">
    <citation type="journal article" date="2015" name="ISME J.">
        <title>Aquifer environment selects for microbial species cohorts in sediment and groundwater.</title>
        <authorList>
            <person name="Hug L.A."/>
            <person name="Thomas B.C."/>
            <person name="Brown C.T."/>
            <person name="Frischkorn K.R."/>
            <person name="Williams K.H."/>
            <person name="Tringe S.G."/>
            <person name="Banfield J.F."/>
        </authorList>
    </citation>
    <scope>NUCLEOTIDE SEQUENCE</scope>
</reference>
<dbReference type="HAMAP" id="MF_01393">
    <property type="entry name" value="ATP_synth_a_bact"/>
    <property type="match status" value="1"/>
</dbReference>
<evidence type="ECO:0000256" key="8">
    <source>
        <dbReference type="ARBA" id="ARBA00023065"/>
    </source>
</evidence>
<dbReference type="GO" id="GO:0042777">
    <property type="term" value="P:proton motive force-driven plasma membrane ATP synthesis"/>
    <property type="evidence" value="ECO:0007669"/>
    <property type="project" value="TreeGrafter"/>
</dbReference>
<feature type="transmembrane region" description="Helical" evidence="11">
    <location>
        <begin position="12"/>
        <end position="31"/>
    </location>
</feature>
<evidence type="ECO:0000256" key="2">
    <source>
        <dbReference type="ARBA" id="ARBA00006810"/>
    </source>
</evidence>
<dbReference type="InterPro" id="IPR035908">
    <property type="entry name" value="F0_ATP_A_sf"/>
</dbReference>
<keyword evidence="9 11" id="KW-0472">Membrane</keyword>
<evidence type="ECO:0000256" key="9">
    <source>
        <dbReference type="ARBA" id="ARBA00023136"/>
    </source>
</evidence>
<keyword evidence="6 11" id="KW-0375">Hydrogen ion transport</keyword>
<dbReference type="AlphaFoldDB" id="A0A0H4TDF6"/>
<feature type="transmembrane region" description="Helical" evidence="11">
    <location>
        <begin position="260"/>
        <end position="282"/>
    </location>
</feature>
<protein>
    <recommendedName>
        <fullName evidence="11 12">ATP synthase subunit a</fullName>
    </recommendedName>
    <alternativeName>
        <fullName evidence="11">ATP synthase F0 sector subunit a</fullName>
    </alternativeName>
    <alternativeName>
        <fullName evidence="11">F-ATPase subunit 6</fullName>
    </alternativeName>
</protein>
<dbReference type="GO" id="GO:0045259">
    <property type="term" value="C:proton-transporting ATP synthase complex"/>
    <property type="evidence" value="ECO:0007669"/>
    <property type="project" value="UniProtKB-KW"/>
</dbReference>
<keyword evidence="10 11" id="KW-0066">ATP synthesis</keyword>
<proteinExistence type="inferred from homology"/>
<keyword evidence="8 11" id="KW-0406">Ion transport</keyword>
<comment type="subcellular location">
    <subcellularLocation>
        <location evidence="11 12">Cell membrane</location>
        <topology evidence="11 12">Multi-pass membrane protein</topology>
    </subcellularLocation>
    <subcellularLocation>
        <location evidence="1">Membrane</location>
        <topology evidence="1">Multi-pass membrane protein</topology>
    </subcellularLocation>
</comment>
<dbReference type="GO" id="GO:0016787">
    <property type="term" value="F:hydrolase activity"/>
    <property type="evidence" value="ECO:0007669"/>
    <property type="project" value="UniProtKB-KW"/>
</dbReference>